<comment type="caution">
    <text evidence="2">The sequence shown here is derived from an EMBL/GenBank/DDBJ whole genome shotgun (WGS) entry which is preliminary data.</text>
</comment>
<feature type="chain" id="PRO_5043709010" description="WAP domain-containing protein" evidence="1">
    <location>
        <begin position="17"/>
        <end position="1233"/>
    </location>
</feature>
<evidence type="ECO:0000313" key="2">
    <source>
        <dbReference type="EMBL" id="KAG8195753.1"/>
    </source>
</evidence>
<feature type="signal peptide" evidence="1">
    <location>
        <begin position="1"/>
        <end position="16"/>
    </location>
</feature>
<organism evidence="2 3">
    <name type="scientific">Oedothorax gibbosus</name>
    <dbReference type="NCBI Taxonomy" id="931172"/>
    <lineage>
        <taxon>Eukaryota</taxon>
        <taxon>Metazoa</taxon>
        <taxon>Ecdysozoa</taxon>
        <taxon>Arthropoda</taxon>
        <taxon>Chelicerata</taxon>
        <taxon>Arachnida</taxon>
        <taxon>Araneae</taxon>
        <taxon>Araneomorphae</taxon>
        <taxon>Entelegynae</taxon>
        <taxon>Araneoidea</taxon>
        <taxon>Linyphiidae</taxon>
        <taxon>Erigoninae</taxon>
        <taxon>Oedothorax</taxon>
    </lineage>
</organism>
<gene>
    <name evidence="2" type="ORF">JTE90_010630</name>
</gene>
<dbReference type="Proteomes" id="UP000827092">
    <property type="component" value="Unassembled WGS sequence"/>
</dbReference>
<name>A0AAV6VJ95_9ARAC</name>
<evidence type="ECO:0000313" key="3">
    <source>
        <dbReference type="Proteomes" id="UP000827092"/>
    </source>
</evidence>
<keyword evidence="1" id="KW-0732">Signal</keyword>
<protein>
    <recommendedName>
        <fullName evidence="4">WAP domain-containing protein</fullName>
    </recommendedName>
</protein>
<evidence type="ECO:0000256" key="1">
    <source>
        <dbReference type="SAM" id="SignalP"/>
    </source>
</evidence>
<sequence length="1233" mass="143131">MILFAFYIQIWLTTFSIRPTISTTSVPLQIESKVLQRSKRDISVYSDDRKYMCPETSPTLCYYSSFDHSCYAHSDCPGNHLCCLFACSYDCSRPLPVPQVIVEDYEYDVTDYSYEDIRERVDQLHAATPRGTLELAADVGMNSSTKTTVSPSLRVDQLHTSTPRDTLEFGRNVENKSFSLTPTKLTTYSNVTNSMFNDAISKSAISFKKEFRLHDTTPRDKLGKYRNMGMNSSTFTRAKLKTDTIVFNGTFNGVHKQSGFAFKQGVFGDFRPVTHMKYNRNESNTTQISILLGHDELLEDFRGVIQLKPKEQLNTNETLTNNTESLNDFHGVIQLYSNAKPTASIILLKYTKENLGAQLNTNETGLNLTTPIRYRQEILDDFRGIIQFQPKKITLINSVDPVVRKKGDSNNFLGVIEMNESERTSKTTNSTKYSKDYSGDVIRYSTLPYKSSNYKENEDSLRDFLSIIQLIPKQDFSKSYESVINRQSNYYDKELKQPKSKYNLPYIKTLKIINQKNKGNFHFIPQAKMNDMFRSAPEEQQIQTLGRTKIMHQHFNTNTSVQGVFYRKPNINKKFKNQLKQIAVILKENSENNDTRRKSMDFSIPSETSFTSPYASNSGIPDINQVTNKHINIKNDNQKHNTTPSYSKYIEELFKNVDDELNAIEPDEKYNELYENKILLKNKKNISEIFNTAVDQQKISKTQKALSSEVTNSHTKTSKISYIGLETLYDYAVDKLLDVENKGQEEWENNQTISPNPIKTHTINEMYDTQFDYNRNSNKEVISATENIDINTSSKTKSRIQTLRSEKHAKFNMGLQANNVLESLEEDVLEKILEAENRKEMVKSTTSDKFKGGIHELNSKKLDKHFKIHVNTKQIKVDNLDEDAVGKLIQNERKRKTKYYGYNKGISTRIYQGKNKGKNWLVYKKIYAKNKNFFTPSSFKHKNHDYHGDHAIENERRNKDFSKRIYENTTPAIENVYFTKSLKIKVDEKVGRNKFKIKNQDSHFKKFNDHISEKSLSNENMSKDIHYAVTNSPITEKFNLNNNKYSNMLHELQELESIYNDNKEVKRMKHEKNHALEKYHANKRITKDSYHAVTNIPKAVTFKLNDTNNLNFIRELQEFESIYNEKVNRLKFKKDQSLVKSHADKSITKDTYNELRSSPEAITFKLNGTNNLNLIHELQKFESIYSEKVNRLKFKNDQPLEKSHADKSITKDTYNELRSSPRSNKYFKLETEI</sequence>
<evidence type="ECO:0008006" key="4">
    <source>
        <dbReference type="Google" id="ProtNLM"/>
    </source>
</evidence>
<reference evidence="2 3" key="1">
    <citation type="journal article" date="2022" name="Nat. Ecol. Evol.">
        <title>A masculinizing supergene underlies an exaggerated male reproductive morph in a spider.</title>
        <authorList>
            <person name="Hendrickx F."/>
            <person name="De Corte Z."/>
            <person name="Sonet G."/>
            <person name="Van Belleghem S.M."/>
            <person name="Kostlbacher S."/>
            <person name="Vangestel C."/>
        </authorList>
    </citation>
    <scope>NUCLEOTIDE SEQUENCE [LARGE SCALE GENOMIC DNA]</scope>
    <source>
        <strain evidence="2">W744_W776</strain>
    </source>
</reference>
<dbReference type="AlphaFoldDB" id="A0AAV6VJ95"/>
<keyword evidence="3" id="KW-1185">Reference proteome</keyword>
<accession>A0AAV6VJ95</accession>
<dbReference type="EMBL" id="JAFNEN010000079">
    <property type="protein sequence ID" value="KAG8195753.1"/>
    <property type="molecule type" value="Genomic_DNA"/>
</dbReference>
<proteinExistence type="predicted"/>